<dbReference type="Gene3D" id="3.40.50.300">
    <property type="entry name" value="P-loop containing nucleotide triphosphate hydrolases"/>
    <property type="match status" value="2"/>
</dbReference>
<evidence type="ECO:0000313" key="12">
    <source>
        <dbReference type="Proteomes" id="UP001595796"/>
    </source>
</evidence>
<dbReference type="RefSeq" id="WP_114958400.1">
    <property type="nucleotide sequence ID" value="NZ_JBHSJF010000005.1"/>
</dbReference>
<comment type="subcellular location">
    <subcellularLocation>
        <location evidence="1">Cell membrane</location>
        <topology evidence="1">Multi-pass membrane protein</topology>
    </subcellularLocation>
</comment>
<evidence type="ECO:0000256" key="2">
    <source>
        <dbReference type="ARBA" id="ARBA00022692"/>
    </source>
</evidence>
<keyword evidence="4" id="KW-0067">ATP-binding</keyword>
<dbReference type="Proteomes" id="UP001595796">
    <property type="component" value="Unassembled WGS sequence"/>
</dbReference>
<organism evidence="11 12">
    <name type="scientific">Flaviflagellibacter deserti</name>
    <dbReference type="NCBI Taxonomy" id="2267266"/>
    <lineage>
        <taxon>Bacteria</taxon>
        <taxon>Pseudomonadati</taxon>
        <taxon>Pseudomonadota</taxon>
        <taxon>Alphaproteobacteria</taxon>
        <taxon>Hyphomicrobiales</taxon>
        <taxon>Flaviflagellibacter</taxon>
    </lineage>
</organism>
<feature type="transmembrane region" description="Helical" evidence="8">
    <location>
        <begin position="278"/>
        <end position="300"/>
    </location>
</feature>
<evidence type="ECO:0000256" key="8">
    <source>
        <dbReference type="SAM" id="Phobius"/>
    </source>
</evidence>
<dbReference type="EMBL" id="JBHSJF010000005">
    <property type="protein sequence ID" value="MFC5067627.1"/>
    <property type="molecule type" value="Genomic_DNA"/>
</dbReference>
<dbReference type="InterPro" id="IPR036640">
    <property type="entry name" value="ABC1_TM_sf"/>
</dbReference>
<dbReference type="SMART" id="SM00382">
    <property type="entry name" value="AAA"/>
    <property type="match status" value="1"/>
</dbReference>
<dbReference type="InterPro" id="IPR003593">
    <property type="entry name" value="AAA+_ATPase"/>
</dbReference>
<reference evidence="12" key="1">
    <citation type="journal article" date="2019" name="Int. J. Syst. Evol. Microbiol.">
        <title>The Global Catalogue of Microorganisms (GCM) 10K type strain sequencing project: providing services to taxonomists for standard genome sequencing and annotation.</title>
        <authorList>
            <consortium name="The Broad Institute Genomics Platform"/>
            <consortium name="The Broad Institute Genome Sequencing Center for Infectious Disease"/>
            <person name="Wu L."/>
            <person name="Ma J."/>
        </authorList>
    </citation>
    <scope>NUCLEOTIDE SEQUENCE [LARGE SCALE GENOMIC DNA]</scope>
    <source>
        <strain evidence="12">CGMCC 1.16444</strain>
    </source>
</reference>
<dbReference type="Pfam" id="PF00005">
    <property type="entry name" value="ABC_tran"/>
    <property type="match status" value="1"/>
</dbReference>
<dbReference type="InterPro" id="IPR027417">
    <property type="entry name" value="P-loop_NTPase"/>
</dbReference>
<dbReference type="InterPro" id="IPR011527">
    <property type="entry name" value="ABC1_TM_dom"/>
</dbReference>
<evidence type="ECO:0000259" key="9">
    <source>
        <dbReference type="PROSITE" id="PS50893"/>
    </source>
</evidence>
<feature type="domain" description="ABC transporter" evidence="9">
    <location>
        <begin position="370"/>
        <end position="900"/>
    </location>
</feature>
<feature type="transmembrane region" description="Helical" evidence="8">
    <location>
        <begin position="18"/>
        <end position="35"/>
    </location>
</feature>
<evidence type="ECO:0000256" key="5">
    <source>
        <dbReference type="ARBA" id="ARBA00022989"/>
    </source>
</evidence>
<evidence type="ECO:0000256" key="1">
    <source>
        <dbReference type="ARBA" id="ARBA00004651"/>
    </source>
</evidence>
<feature type="transmembrane region" description="Helical" evidence="8">
    <location>
        <begin position="88"/>
        <end position="110"/>
    </location>
</feature>
<keyword evidence="6 8" id="KW-0472">Membrane</keyword>
<keyword evidence="2 8" id="KW-0812">Transmembrane</keyword>
<dbReference type="Pfam" id="PF00664">
    <property type="entry name" value="ABC_membrane"/>
    <property type="match status" value="1"/>
</dbReference>
<feature type="domain" description="ABC transmembrane type-1" evidence="10">
    <location>
        <begin position="75"/>
        <end position="328"/>
    </location>
</feature>
<sequence length="904" mass="101226">MYGSFFRYVWRHSRREQIFVLAFVVGSLPFYWWSLDVPKRIVNEAIQGSAFNGKTEAEIFSMSLALPDYLGGYHYTITDGFSLSQLPYLYALCMLFLFLTLVNGWFKYVINIRKGILGERMLRRLRFELFSLVMRFRPEDIRTTKASEVTAMINEEVEPIGGFAGDAFITPAFLGLQAVTAMIFIIAQNVWLGLVAFAVIAVQGFVIPKLRREQIRLGRMRQLESRRLAGRLGEMVDAAPALHVYGVVGHTAAEISKRLGTVFDIRLKLYRRKFAVKYLNNLLAQLTPFVFYLLGGYLALKGRLDIGQLVAVIGAYRDLPAPIKDLIDWDQQRADVIVKYEQVVEQFTKDILLQPEPEEAPETIAPDAPITTVALRVVSGRGVVQLDRLSTVLNRPSHIALVGPPGSGRDILAKVLGRQVTDYQGTVSIGDRDLATMSDREASGFIVYASSDPHAMSGSIRENLQLALRRSRPADELDQDDPKAQYWHDEALQSGNLSVSPSADWIDYAAAGIEGPQDLDGALIRALRVVNGYDEIFRVGIASQLGDDIGDDLKQRIKGVREALLKRFDEAGLMGVIERFEPDTYNSNATIGENLLFGVAIGERFKQENLAEDPFVRQILAAEALTDPLTDIGLRILETVVDVFTGMSSDNPLRESYAFVDENEIDDLWRIAQSTWRRGQRRKLPAWVRDRLISYALMYIEPRNRLNLIDERLTQRLLRARASFREYLPPDAAGEIEFYDPNNLMPAASIRDNLLFGRIRSGKAHARSKLLGVMAEVLKEKDLEGFVVSKGLDQEVGPAGRLMTPSQRATIQLTRTMLRLPDVLILDGALASFPPSEVRLILKNIREAMSEKTLIVTMSDDDDFGDFDIALTFEGAKLISTQGGEEAEAPQPKKAEDVPQEAAQ</sequence>
<evidence type="ECO:0000256" key="4">
    <source>
        <dbReference type="ARBA" id="ARBA00022840"/>
    </source>
</evidence>
<comment type="caution">
    <text evidence="11">The sequence shown here is derived from an EMBL/GenBank/DDBJ whole genome shotgun (WGS) entry which is preliminary data.</text>
</comment>
<name>A0ABV9YZN4_9HYPH</name>
<dbReference type="PROSITE" id="PS50929">
    <property type="entry name" value="ABC_TM1F"/>
    <property type="match status" value="1"/>
</dbReference>
<evidence type="ECO:0000313" key="11">
    <source>
        <dbReference type="EMBL" id="MFC5067627.1"/>
    </source>
</evidence>
<evidence type="ECO:0000256" key="7">
    <source>
        <dbReference type="SAM" id="MobiDB-lite"/>
    </source>
</evidence>
<dbReference type="SUPFAM" id="SSF52540">
    <property type="entry name" value="P-loop containing nucleoside triphosphate hydrolases"/>
    <property type="match status" value="1"/>
</dbReference>
<protein>
    <submittedName>
        <fullName evidence="11">ABC transporter transmembrane domain-containing protein</fullName>
    </submittedName>
</protein>
<dbReference type="PANTHER" id="PTHR43394">
    <property type="entry name" value="ATP-DEPENDENT PERMEASE MDL1, MITOCHONDRIAL"/>
    <property type="match status" value="1"/>
</dbReference>
<accession>A0ABV9YZN4</accession>
<feature type="region of interest" description="Disordered" evidence="7">
    <location>
        <begin position="881"/>
        <end position="904"/>
    </location>
</feature>
<dbReference type="PROSITE" id="PS50893">
    <property type="entry name" value="ABC_TRANSPORTER_2"/>
    <property type="match status" value="1"/>
</dbReference>
<gene>
    <name evidence="11" type="ORF">ACFPFW_06310</name>
</gene>
<dbReference type="InterPro" id="IPR003439">
    <property type="entry name" value="ABC_transporter-like_ATP-bd"/>
</dbReference>
<dbReference type="SUPFAM" id="SSF90123">
    <property type="entry name" value="ABC transporter transmembrane region"/>
    <property type="match status" value="1"/>
</dbReference>
<dbReference type="PANTHER" id="PTHR43394:SF1">
    <property type="entry name" value="ATP-BINDING CASSETTE SUB-FAMILY B MEMBER 10, MITOCHONDRIAL"/>
    <property type="match status" value="1"/>
</dbReference>
<keyword evidence="3" id="KW-0547">Nucleotide-binding</keyword>
<dbReference type="InterPro" id="IPR039421">
    <property type="entry name" value="Type_1_exporter"/>
</dbReference>
<keyword evidence="12" id="KW-1185">Reference proteome</keyword>
<evidence type="ECO:0000256" key="6">
    <source>
        <dbReference type="ARBA" id="ARBA00023136"/>
    </source>
</evidence>
<proteinExistence type="predicted"/>
<feature type="transmembrane region" description="Helical" evidence="8">
    <location>
        <begin position="191"/>
        <end position="210"/>
    </location>
</feature>
<dbReference type="Gene3D" id="1.20.1560.10">
    <property type="entry name" value="ABC transporter type 1, transmembrane domain"/>
    <property type="match status" value="1"/>
</dbReference>
<feature type="transmembrane region" description="Helical" evidence="8">
    <location>
        <begin position="167"/>
        <end position="185"/>
    </location>
</feature>
<evidence type="ECO:0000256" key="3">
    <source>
        <dbReference type="ARBA" id="ARBA00022741"/>
    </source>
</evidence>
<evidence type="ECO:0000259" key="10">
    <source>
        <dbReference type="PROSITE" id="PS50929"/>
    </source>
</evidence>
<dbReference type="CDD" id="cd07346">
    <property type="entry name" value="ABC_6TM_exporters"/>
    <property type="match status" value="1"/>
</dbReference>
<keyword evidence="5 8" id="KW-1133">Transmembrane helix</keyword>